<dbReference type="EMBL" id="WQLA01000001">
    <property type="protein sequence ID" value="MVN89806.1"/>
    <property type="molecule type" value="Genomic_DNA"/>
</dbReference>
<dbReference type="Proteomes" id="UP000434850">
    <property type="component" value="Unassembled WGS sequence"/>
</dbReference>
<organism evidence="7 8">
    <name type="scientific">Mucilaginibacter aquatilis</name>
    <dbReference type="NCBI Taxonomy" id="1517760"/>
    <lineage>
        <taxon>Bacteria</taxon>
        <taxon>Pseudomonadati</taxon>
        <taxon>Bacteroidota</taxon>
        <taxon>Sphingobacteriia</taxon>
        <taxon>Sphingobacteriales</taxon>
        <taxon>Sphingobacteriaceae</taxon>
        <taxon>Mucilaginibacter</taxon>
    </lineage>
</organism>
<keyword evidence="5" id="KW-1133">Transmembrane helix</keyword>
<evidence type="ECO:0000256" key="3">
    <source>
        <dbReference type="ARBA" id="ARBA00022960"/>
    </source>
</evidence>
<dbReference type="OrthoDB" id="9811827at2"/>
<keyword evidence="8" id="KW-1185">Reference proteome</keyword>
<gene>
    <name evidence="7" type="primary">mreC</name>
    <name evidence="7" type="ORF">GO816_01575</name>
</gene>
<dbReference type="InterPro" id="IPR042175">
    <property type="entry name" value="Cell/Rod_MreC_2"/>
</dbReference>
<comment type="caution">
    <text evidence="7">The sequence shown here is derived from an EMBL/GenBank/DDBJ whole genome shotgun (WGS) entry which is preliminary data.</text>
</comment>
<dbReference type="Gene3D" id="2.40.10.340">
    <property type="entry name" value="Rod shape-determining protein MreC, domain 1"/>
    <property type="match status" value="1"/>
</dbReference>
<reference evidence="7 8" key="1">
    <citation type="submission" date="2019-12" db="EMBL/GenBank/DDBJ databases">
        <title>Mucilaginibacter sp. HME9299 genome sequencing and assembly.</title>
        <authorList>
            <person name="Kang H."/>
            <person name="Kim H."/>
            <person name="Joh K."/>
        </authorList>
    </citation>
    <scope>NUCLEOTIDE SEQUENCE [LARGE SCALE GENOMIC DNA]</scope>
    <source>
        <strain evidence="7 8">HME9299</strain>
    </source>
</reference>
<comment type="similarity">
    <text evidence="1">Belongs to the MreC family.</text>
</comment>
<sequence>MRNLLIFISKYNAFFLFLIFEIGALVIYVKYNSFQRATYINTANDVTGTMYARANELNSYLSLKNVNDSLARENARLRGTLKSAYYADTLAKTTVTDSVYKQQYTYTEARVINNSINKRNNYITIQKGSKDGIAKGMGVISSSGVVGKIVYTSEHLSLVQSLLHKDTKISAMLADTKDIGSFKWVDDMNPKKALFVDVPNHVKPRIGQWVVTSTYSELYPAGIPLGRVSNLHAKGGGFFLNMEVNLAVDFGKLQYVYVVNNKLAAERQALEAQGKQDE</sequence>
<keyword evidence="5" id="KW-0472">Membrane</keyword>
<evidence type="ECO:0000256" key="4">
    <source>
        <dbReference type="ARBA" id="ARBA00032089"/>
    </source>
</evidence>
<dbReference type="InterPro" id="IPR042177">
    <property type="entry name" value="Cell/Rod_1"/>
</dbReference>
<dbReference type="Pfam" id="PF04085">
    <property type="entry name" value="MreC"/>
    <property type="match status" value="1"/>
</dbReference>
<evidence type="ECO:0000256" key="1">
    <source>
        <dbReference type="ARBA" id="ARBA00009369"/>
    </source>
</evidence>
<proteinExistence type="inferred from homology"/>
<dbReference type="PANTHER" id="PTHR34138:SF1">
    <property type="entry name" value="CELL SHAPE-DETERMINING PROTEIN MREC"/>
    <property type="match status" value="1"/>
</dbReference>
<feature type="domain" description="Rod shape-determining protein MreC beta-barrel core" evidence="6">
    <location>
        <begin position="111"/>
        <end position="259"/>
    </location>
</feature>
<feature type="transmembrane region" description="Helical" evidence="5">
    <location>
        <begin position="12"/>
        <end position="31"/>
    </location>
</feature>
<protein>
    <recommendedName>
        <fullName evidence="2">Cell shape-determining protein MreC</fullName>
    </recommendedName>
    <alternativeName>
        <fullName evidence="4">Cell shape protein MreC</fullName>
    </alternativeName>
</protein>
<dbReference type="GO" id="GO:0008360">
    <property type="term" value="P:regulation of cell shape"/>
    <property type="evidence" value="ECO:0007669"/>
    <property type="project" value="UniProtKB-KW"/>
</dbReference>
<evidence type="ECO:0000313" key="7">
    <source>
        <dbReference type="EMBL" id="MVN89806.1"/>
    </source>
</evidence>
<dbReference type="PANTHER" id="PTHR34138">
    <property type="entry name" value="CELL SHAPE-DETERMINING PROTEIN MREC"/>
    <property type="match status" value="1"/>
</dbReference>
<evidence type="ECO:0000259" key="6">
    <source>
        <dbReference type="Pfam" id="PF04085"/>
    </source>
</evidence>
<dbReference type="NCBIfam" id="NF010532">
    <property type="entry name" value="PRK13922.9-3"/>
    <property type="match status" value="1"/>
</dbReference>
<dbReference type="AlphaFoldDB" id="A0A6I4I8M4"/>
<accession>A0A6I4I8M4</accession>
<evidence type="ECO:0000256" key="2">
    <source>
        <dbReference type="ARBA" id="ARBA00013855"/>
    </source>
</evidence>
<keyword evidence="3" id="KW-0133">Cell shape</keyword>
<dbReference type="InterPro" id="IPR007221">
    <property type="entry name" value="MreC"/>
</dbReference>
<dbReference type="RefSeq" id="WP_157539598.1">
    <property type="nucleotide sequence ID" value="NZ_WQLA01000001.1"/>
</dbReference>
<dbReference type="Gene3D" id="2.40.10.350">
    <property type="entry name" value="Rod shape-determining protein MreC, domain 2"/>
    <property type="match status" value="1"/>
</dbReference>
<name>A0A6I4I8M4_9SPHI</name>
<keyword evidence="5" id="KW-0812">Transmembrane</keyword>
<dbReference type="GO" id="GO:0005886">
    <property type="term" value="C:plasma membrane"/>
    <property type="evidence" value="ECO:0007669"/>
    <property type="project" value="TreeGrafter"/>
</dbReference>
<evidence type="ECO:0000313" key="8">
    <source>
        <dbReference type="Proteomes" id="UP000434850"/>
    </source>
</evidence>
<dbReference type="InterPro" id="IPR055342">
    <property type="entry name" value="MreC_beta-barrel_core"/>
</dbReference>
<evidence type="ECO:0000256" key="5">
    <source>
        <dbReference type="SAM" id="Phobius"/>
    </source>
</evidence>